<comment type="caution">
    <text evidence="2">The sequence shown here is derived from an EMBL/GenBank/DDBJ whole genome shotgun (WGS) entry which is preliminary data.</text>
</comment>
<evidence type="ECO:0000256" key="1">
    <source>
        <dbReference type="SAM" id="SignalP"/>
    </source>
</evidence>
<dbReference type="PROSITE" id="PS51257">
    <property type="entry name" value="PROKAR_LIPOPROTEIN"/>
    <property type="match status" value="1"/>
</dbReference>
<dbReference type="AlphaFoldDB" id="A0A7G2JXY0"/>
<evidence type="ECO:0000313" key="2">
    <source>
        <dbReference type="EMBL" id="EFA28176.1"/>
    </source>
</evidence>
<protein>
    <submittedName>
        <fullName evidence="2">Transferrin-binding protein 1</fullName>
    </submittedName>
</protein>
<reference evidence="2" key="1">
    <citation type="journal article" date="2010" name="Genomics">
        <title>Tracing phylogenomic events leading to diversity of Haemophilus influenzae and the emergence of Brazilian Purpuric Fever (BPF)-associated clones.</title>
        <authorList>
            <person name="Papazisi L."/>
            <person name="Ratnayake S."/>
            <person name="Remortel B.G."/>
            <person name="Bock G.R."/>
            <person name="Liang W."/>
            <person name="Saeed A.I."/>
            <person name="Liu J."/>
            <person name="Fleischmann R.D."/>
            <person name="Kilian M."/>
            <person name="Peterson S.N."/>
        </authorList>
    </citation>
    <scope>NUCLEOTIDE SEQUENCE [LARGE SCALE GENOMIC DNA]</scope>
    <source>
        <strain evidence="2">HK1212</strain>
    </source>
</reference>
<feature type="non-terminal residue" evidence="2">
    <location>
        <position position="47"/>
    </location>
</feature>
<keyword evidence="1" id="KW-0732">Signal</keyword>
<gene>
    <name evidence="2" type="primary">tbp1</name>
    <name evidence="2" type="ORF">HAINFHK1212_0189</name>
</gene>
<feature type="chain" id="PRO_5028992055" evidence="1">
    <location>
        <begin position="24"/>
        <end position="47"/>
    </location>
</feature>
<accession>A0A7G2JXY0</accession>
<feature type="signal peptide" evidence="1">
    <location>
        <begin position="1"/>
        <end position="23"/>
    </location>
</feature>
<organism evidence="2">
    <name type="scientific">Haemophilus influenzae HK1212</name>
    <dbReference type="NCBI Taxonomy" id="456482"/>
    <lineage>
        <taxon>Bacteria</taxon>
        <taxon>Pseudomonadati</taxon>
        <taxon>Pseudomonadota</taxon>
        <taxon>Gammaproteobacteria</taxon>
        <taxon>Pasteurellales</taxon>
        <taxon>Pasteurellaceae</taxon>
        <taxon>Haemophilus</taxon>
    </lineage>
</organism>
<dbReference type="EMBL" id="ABFC01000892">
    <property type="protein sequence ID" value="EFA28176.1"/>
    <property type="molecule type" value="Genomic_DNA"/>
</dbReference>
<sequence>MTKKPYFRLSIISCLLISCYVKAETQSIKDTKEAISSEVDTQSTEDS</sequence>
<name>A0A7G2JXY0_HAEIF</name>
<proteinExistence type="predicted"/>